<dbReference type="AlphaFoldDB" id="A0A9Q1II16"/>
<accession>A0A9Q1II16</accession>
<evidence type="ECO:0000313" key="3">
    <source>
        <dbReference type="Proteomes" id="UP001152622"/>
    </source>
</evidence>
<gene>
    <name evidence="2" type="ORF">SKAU_G00349220</name>
</gene>
<reference evidence="2" key="1">
    <citation type="journal article" date="2023" name="Science">
        <title>Genome structures resolve the early diversification of teleost fishes.</title>
        <authorList>
            <person name="Parey E."/>
            <person name="Louis A."/>
            <person name="Montfort J."/>
            <person name="Bouchez O."/>
            <person name="Roques C."/>
            <person name="Iampietro C."/>
            <person name="Lluch J."/>
            <person name="Castinel A."/>
            <person name="Donnadieu C."/>
            <person name="Desvignes T."/>
            <person name="Floi Bucao C."/>
            <person name="Jouanno E."/>
            <person name="Wen M."/>
            <person name="Mejri S."/>
            <person name="Dirks R."/>
            <person name="Jansen H."/>
            <person name="Henkel C."/>
            <person name="Chen W.J."/>
            <person name="Zahm M."/>
            <person name="Cabau C."/>
            <person name="Klopp C."/>
            <person name="Thompson A.W."/>
            <person name="Robinson-Rechavi M."/>
            <person name="Braasch I."/>
            <person name="Lecointre G."/>
            <person name="Bobe J."/>
            <person name="Postlethwait J.H."/>
            <person name="Berthelot C."/>
            <person name="Roest Crollius H."/>
            <person name="Guiguen Y."/>
        </authorList>
    </citation>
    <scope>NUCLEOTIDE SEQUENCE</scope>
    <source>
        <strain evidence="2">WJC10195</strain>
    </source>
</reference>
<sequence>MGCFHVLASPEPQTLKYTVTSPVHPFLALYHLFKCDTKQQSETKSFSGQAITEACPPARPSACPPARPPACRPRSTEKGISRDISVTFGAPSFSRRPPPHPPQLGLISQKKGFDPSSVSHSPDRHSREHEPLYREVDSAFKKIKRETAKAPAAVISAGRDKGVRWPDP</sequence>
<feature type="compositionally biased region" description="Basic and acidic residues" evidence="1">
    <location>
        <begin position="121"/>
        <end position="148"/>
    </location>
</feature>
<feature type="compositionally biased region" description="Basic and acidic residues" evidence="1">
    <location>
        <begin position="158"/>
        <end position="168"/>
    </location>
</feature>
<evidence type="ECO:0000256" key="1">
    <source>
        <dbReference type="SAM" id="MobiDB-lite"/>
    </source>
</evidence>
<dbReference type="Proteomes" id="UP001152622">
    <property type="component" value="Chromosome 16"/>
</dbReference>
<organism evidence="2 3">
    <name type="scientific">Synaphobranchus kaupii</name>
    <name type="common">Kaup's arrowtooth eel</name>
    <dbReference type="NCBI Taxonomy" id="118154"/>
    <lineage>
        <taxon>Eukaryota</taxon>
        <taxon>Metazoa</taxon>
        <taxon>Chordata</taxon>
        <taxon>Craniata</taxon>
        <taxon>Vertebrata</taxon>
        <taxon>Euteleostomi</taxon>
        <taxon>Actinopterygii</taxon>
        <taxon>Neopterygii</taxon>
        <taxon>Teleostei</taxon>
        <taxon>Anguilliformes</taxon>
        <taxon>Synaphobranchidae</taxon>
        <taxon>Synaphobranchus</taxon>
    </lineage>
</organism>
<name>A0A9Q1II16_SYNKA</name>
<evidence type="ECO:0000313" key="2">
    <source>
        <dbReference type="EMBL" id="KAJ8340289.1"/>
    </source>
</evidence>
<feature type="compositionally biased region" description="Pro residues" evidence="1">
    <location>
        <begin position="57"/>
        <end position="71"/>
    </location>
</feature>
<proteinExistence type="predicted"/>
<protein>
    <submittedName>
        <fullName evidence="2">Uncharacterized protein</fullName>
    </submittedName>
</protein>
<dbReference type="EMBL" id="JAINUF010000016">
    <property type="protein sequence ID" value="KAJ8340289.1"/>
    <property type="molecule type" value="Genomic_DNA"/>
</dbReference>
<feature type="region of interest" description="Disordered" evidence="1">
    <location>
        <begin position="57"/>
        <end position="168"/>
    </location>
</feature>
<keyword evidence="3" id="KW-1185">Reference proteome</keyword>
<comment type="caution">
    <text evidence="2">The sequence shown here is derived from an EMBL/GenBank/DDBJ whole genome shotgun (WGS) entry which is preliminary data.</text>
</comment>